<feature type="region of interest" description="Disordered" evidence="1">
    <location>
        <begin position="379"/>
        <end position="398"/>
    </location>
</feature>
<dbReference type="AlphaFoldDB" id="A0A5C5G4N0"/>
<dbReference type="PANTHER" id="PTHR47473:SF1">
    <property type="entry name" value="METHYLTRANSFERASE DOMAIN-CONTAINING PROTEIN"/>
    <property type="match status" value="1"/>
</dbReference>
<reference evidence="2 3" key="1">
    <citation type="submission" date="2019-03" db="EMBL/GenBank/DDBJ databases">
        <title>Rhodosporidium diobovatum UCD-FST 08-225 genome sequencing, assembly, and annotation.</title>
        <authorList>
            <person name="Fakankun I.U."/>
            <person name="Fristensky B."/>
            <person name="Levin D.B."/>
        </authorList>
    </citation>
    <scope>NUCLEOTIDE SEQUENCE [LARGE SCALE GENOMIC DNA]</scope>
    <source>
        <strain evidence="2 3">UCD-FST 08-225</strain>
    </source>
</reference>
<comment type="caution">
    <text evidence="2">The sequence shown here is derived from an EMBL/GenBank/DDBJ whole genome shotgun (WGS) entry which is preliminary data.</text>
</comment>
<dbReference type="OrthoDB" id="10253390at2759"/>
<proteinExistence type="predicted"/>
<dbReference type="InterPro" id="IPR029063">
    <property type="entry name" value="SAM-dependent_MTases_sf"/>
</dbReference>
<keyword evidence="3" id="KW-1185">Reference proteome</keyword>
<dbReference type="Pfam" id="PF11899">
    <property type="entry name" value="DUF3419"/>
    <property type="match status" value="1"/>
</dbReference>
<evidence type="ECO:0000313" key="3">
    <source>
        <dbReference type="Proteomes" id="UP000311382"/>
    </source>
</evidence>
<dbReference type="CDD" id="cd02440">
    <property type="entry name" value="AdoMet_MTases"/>
    <property type="match status" value="1"/>
</dbReference>
<dbReference type="InterPro" id="IPR021829">
    <property type="entry name" value="DUF3419"/>
</dbReference>
<dbReference type="SUPFAM" id="SSF53335">
    <property type="entry name" value="S-adenosyl-L-methionine-dependent methyltransferases"/>
    <property type="match status" value="1"/>
</dbReference>
<dbReference type="EMBL" id="SOZI01000005">
    <property type="protein sequence ID" value="TNY24063.1"/>
    <property type="molecule type" value="Genomic_DNA"/>
</dbReference>
<sequence>MTTKALLLGTAAVLAVYSRPLQAHVDALVQHPGVSSGLVGSLVALIGLSAFAAEVVVAWTFAWNCFFKPLGKNATQEGRLNRFYEGQATIYDKTRRKLLKGRTTMLKLSAAHLREQRRQAAGKRLVWLDIGGGTGWNVEEMDKYFPIDQFDAVYVLDLCEPLLEVSRKRFAARGWTNVHCLLQDATQFVLPTWDETGGLDGQTGGLDFVTLSYSLSMMPDYHTLLDRVDRFLSPSGLLAVADFYVSAREPTPVAGVIGDVASRQCSYFARTFWYHWFSFDHVDLHPSRRIYLEHRFATLKSFNGRNAFIPYLTSIPYYVSLHTSRRIDTSQAERAYETAAPNTISASPSPLLMPSLNHRNSDVPDLALGASAALSRSRSTGSVKKLGRSDSRSSEHSDSFRIDVAPEVQLSSFHFGWRHHRMPYVADDVHREFRSWIYSFAWEDPRVDVEHIKLTQEDEVLCITSGGENAMHCASSHAIDASPRRIHSCDLNPSQGHLLELKLAGIVALDYDDYWMMWGEGRHPRFRELLDTRLSPFLTSHAYQFWRKNEHVFDKNFYYRGYSGHALRLAKWALWLAGVSGSTAKMCAAKNLDEQRRLWTSKIRPVLLSSTLTKLFFSNPIFLWNALGVPMNQARVFLAETTVAQFAADTFDPVALNTSLSTDNYFYQLCLQGRYTKDSCPEFLTRTGFEKLKKDNAAALDCFRVHTDSIKNVMRRLGPDSLTVAIIMDLQDWFPNTVDSPPSATSPSSSPEPCELTSTIRALRTALKPGGRVFFRSAGLAPWYLELYRREGFDVECVHRREIGTKVPLDLVNMYASFYKCTKR</sequence>
<accession>A0A5C5G4N0</accession>
<dbReference type="PANTHER" id="PTHR47473">
    <property type="entry name" value="BTA1P"/>
    <property type="match status" value="1"/>
</dbReference>
<name>A0A5C5G4N0_9BASI</name>
<dbReference type="Gene3D" id="3.40.50.150">
    <property type="entry name" value="Vaccinia Virus protein VP39"/>
    <property type="match status" value="1"/>
</dbReference>
<organism evidence="2 3">
    <name type="scientific">Rhodotorula diobovata</name>
    <dbReference type="NCBI Taxonomy" id="5288"/>
    <lineage>
        <taxon>Eukaryota</taxon>
        <taxon>Fungi</taxon>
        <taxon>Dikarya</taxon>
        <taxon>Basidiomycota</taxon>
        <taxon>Pucciniomycotina</taxon>
        <taxon>Microbotryomycetes</taxon>
        <taxon>Sporidiobolales</taxon>
        <taxon>Sporidiobolaceae</taxon>
        <taxon>Rhodotorula</taxon>
    </lineage>
</organism>
<protein>
    <recommendedName>
        <fullName evidence="4">Methyltransferase domain-containing protein</fullName>
    </recommendedName>
</protein>
<dbReference type="Proteomes" id="UP000311382">
    <property type="component" value="Unassembled WGS sequence"/>
</dbReference>
<evidence type="ECO:0000256" key="1">
    <source>
        <dbReference type="SAM" id="MobiDB-lite"/>
    </source>
</evidence>
<feature type="compositionally biased region" description="Basic and acidic residues" evidence="1">
    <location>
        <begin position="387"/>
        <end position="398"/>
    </location>
</feature>
<gene>
    <name evidence="2" type="ORF">DMC30DRAFT_436892</name>
</gene>
<dbReference type="STRING" id="5288.A0A5C5G4N0"/>
<evidence type="ECO:0008006" key="4">
    <source>
        <dbReference type="Google" id="ProtNLM"/>
    </source>
</evidence>
<evidence type="ECO:0000313" key="2">
    <source>
        <dbReference type="EMBL" id="TNY24063.1"/>
    </source>
</evidence>
<dbReference type="Pfam" id="PF13489">
    <property type="entry name" value="Methyltransf_23"/>
    <property type="match status" value="1"/>
</dbReference>